<reference evidence="1 2" key="1">
    <citation type="journal article" date="2018" name="J. Allergy Clin. Immunol.">
        <title>High-quality assembly of Dermatophagoides pteronyssinus genome and transcriptome reveals a wide range of novel allergens.</title>
        <authorList>
            <person name="Liu X.Y."/>
            <person name="Yang K.Y."/>
            <person name="Wang M.Q."/>
            <person name="Kwok J.S."/>
            <person name="Zeng X."/>
            <person name="Yang Z."/>
            <person name="Xiao X.J."/>
            <person name="Lau C.P."/>
            <person name="Li Y."/>
            <person name="Huang Z.M."/>
            <person name="Ba J.G."/>
            <person name="Yim A.K."/>
            <person name="Ouyang C.Y."/>
            <person name="Ngai S.M."/>
            <person name="Chan T.F."/>
            <person name="Leung E.L."/>
            <person name="Liu L."/>
            <person name="Liu Z.G."/>
            <person name="Tsui S.K."/>
        </authorList>
    </citation>
    <scope>NUCLEOTIDE SEQUENCE [LARGE SCALE GENOMIC DNA]</scope>
    <source>
        <strain evidence="1">Derp</strain>
    </source>
</reference>
<organism evidence="1 2">
    <name type="scientific">Dermatophagoides pteronyssinus</name>
    <name type="common">European house dust mite</name>
    <dbReference type="NCBI Taxonomy" id="6956"/>
    <lineage>
        <taxon>Eukaryota</taxon>
        <taxon>Metazoa</taxon>
        <taxon>Ecdysozoa</taxon>
        <taxon>Arthropoda</taxon>
        <taxon>Chelicerata</taxon>
        <taxon>Arachnida</taxon>
        <taxon>Acari</taxon>
        <taxon>Acariformes</taxon>
        <taxon>Sarcoptiformes</taxon>
        <taxon>Astigmata</taxon>
        <taxon>Psoroptidia</taxon>
        <taxon>Analgoidea</taxon>
        <taxon>Pyroglyphidae</taxon>
        <taxon>Dermatophagoidinae</taxon>
        <taxon>Dermatophagoides</taxon>
    </lineage>
</organism>
<evidence type="ECO:0000313" key="2">
    <source>
        <dbReference type="Proteomes" id="UP000887458"/>
    </source>
</evidence>
<dbReference type="EMBL" id="NJHN03000058">
    <property type="protein sequence ID" value="KAH9419510.1"/>
    <property type="molecule type" value="Genomic_DNA"/>
</dbReference>
<gene>
    <name evidence="1" type="ORF">DERP_009567</name>
</gene>
<accession>A0ABQ8JA94</accession>
<sequence>MTTVTVKKFLKQSNYHTSIHTPRSATMWYDNFLFKETNFLQSSSSSLVDKLKNPLRENSSYFMATVIMF</sequence>
<keyword evidence="2" id="KW-1185">Reference proteome</keyword>
<dbReference type="Proteomes" id="UP000887458">
    <property type="component" value="Unassembled WGS sequence"/>
</dbReference>
<protein>
    <submittedName>
        <fullName evidence="1">Uncharacterized protein</fullName>
    </submittedName>
</protein>
<proteinExistence type="predicted"/>
<reference evidence="1 2" key="2">
    <citation type="journal article" date="2022" name="Mol. Biol. Evol.">
        <title>Comparative Genomics Reveals Insights into the Divergent Evolution of Astigmatic Mites and Household Pest Adaptations.</title>
        <authorList>
            <person name="Xiong Q."/>
            <person name="Wan A.T."/>
            <person name="Liu X."/>
            <person name="Fung C.S."/>
            <person name="Xiao X."/>
            <person name="Malainual N."/>
            <person name="Hou J."/>
            <person name="Wang L."/>
            <person name="Wang M."/>
            <person name="Yang K.Y."/>
            <person name="Cui Y."/>
            <person name="Leung E.L."/>
            <person name="Nong W."/>
            <person name="Shin S.K."/>
            <person name="Au S.W."/>
            <person name="Jeong K.Y."/>
            <person name="Chew F.T."/>
            <person name="Hui J.H."/>
            <person name="Leung T.F."/>
            <person name="Tungtrongchitr A."/>
            <person name="Zhong N."/>
            <person name="Liu Z."/>
            <person name="Tsui S.K."/>
        </authorList>
    </citation>
    <scope>NUCLEOTIDE SEQUENCE [LARGE SCALE GENOMIC DNA]</scope>
    <source>
        <strain evidence="1">Derp</strain>
    </source>
</reference>
<evidence type="ECO:0000313" key="1">
    <source>
        <dbReference type="EMBL" id="KAH9419510.1"/>
    </source>
</evidence>
<comment type="caution">
    <text evidence="1">The sequence shown here is derived from an EMBL/GenBank/DDBJ whole genome shotgun (WGS) entry which is preliminary data.</text>
</comment>
<name>A0ABQ8JA94_DERPT</name>